<name>A0ABT4PTC4_9MYCO</name>
<dbReference type="PANTHER" id="PTHR47506">
    <property type="entry name" value="TRANSCRIPTIONAL REGULATORY PROTEIN"/>
    <property type="match status" value="1"/>
</dbReference>
<evidence type="ECO:0000256" key="3">
    <source>
        <dbReference type="ARBA" id="ARBA00023163"/>
    </source>
</evidence>
<keyword evidence="7" id="KW-1185">Reference proteome</keyword>
<organism evidence="6 7">
    <name type="scientific">Mycobacterium hippophais</name>
    <dbReference type="NCBI Taxonomy" id="3016340"/>
    <lineage>
        <taxon>Bacteria</taxon>
        <taxon>Bacillati</taxon>
        <taxon>Actinomycetota</taxon>
        <taxon>Actinomycetes</taxon>
        <taxon>Mycobacteriales</taxon>
        <taxon>Mycobacteriaceae</taxon>
        <taxon>Mycobacterium</taxon>
    </lineage>
</organism>
<keyword evidence="2 4" id="KW-0238">DNA-binding</keyword>
<dbReference type="InterPro" id="IPR023772">
    <property type="entry name" value="DNA-bd_HTH_TetR-type_CS"/>
</dbReference>
<dbReference type="PRINTS" id="PR00455">
    <property type="entry name" value="HTHTETR"/>
</dbReference>
<evidence type="ECO:0000313" key="7">
    <source>
        <dbReference type="Proteomes" id="UP001142153"/>
    </source>
</evidence>
<comment type="caution">
    <text evidence="6">The sequence shown here is derived from an EMBL/GenBank/DDBJ whole genome shotgun (WGS) entry which is preliminary data.</text>
</comment>
<accession>A0ABT4PTC4</accession>
<evidence type="ECO:0000256" key="1">
    <source>
        <dbReference type="ARBA" id="ARBA00023015"/>
    </source>
</evidence>
<protein>
    <submittedName>
        <fullName evidence="6">TetR family transcriptional regulator</fullName>
    </submittedName>
</protein>
<dbReference type="RefSeq" id="WP_269894503.1">
    <property type="nucleotide sequence ID" value="NZ_JAPZPY010000005.1"/>
</dbReference>
<dbReference type="PROSITE" id="PS50977">
    <property type="entry name" value="HTH_TETR_2"/>
    <property type="match status" value="1"/>
</dbReference>
<dbReference type="PROSITE" id="PS01081">
    <property type="entry name" value="HTH_TETR_1"/>
    <property type="match status" value="1"/>
</dbReference>
<dbReference type="Proteomes" id="UP001142153">
    <property type="component" value="Unassembled WGS sequence"/>
</dbReference>
<evidence type="ECO:0000313" key="6">
    <source>
        <dbReference type="EMBL" id="MCZ8379827.1"/>
    </source>
</evidence>
<sequence length="187" mass="20423">MDSPRGRGGRERILAAATTLFEARGITGTTMEQIAAEAPVSKRTLYAHFPAKEDLVVAYLRHLSDAGLTMESMLDRDDLPAHERIMALFRVHRGDGPVRGCPFTAAATEFPDPHSPPHAYTRERKQQFTSRIAELLVELGASAPDQLAEQLAILADGVAGRAMVFDDPERADYGRLAAETLLDAALR</sequence>
<dbReference type="Gene3D" id="1.10.357.10">
    <property type="entry name" value="Tetracycline Repressor, domain 2"/>
    <property type="match status" value="1"/>
</dbReference>
<dbReference type="InterPro" id="IPR009057">
    <property type="entry name" value="Homeodomain-like_sf"/>
</dbReference>
<evidence type="ECO:0000259" key="5">
    <source>
        <dbReference type="PROSITE" id="PS50977"/>
    </source>
</evidence>
<dbReference type="PANTHER" id="PTHR47506:SF1">
    <property type="entry name" value="HTH-TYPE TRANSCRIPTIONAL REGULATOR YJDC"/>
    <property type="match status" value="1"/>
</dbReference>
<evidence type="ECO:0000256" key="2">
    <source>
        <dbReference type="ARBA" id="ARBA00023125"/>
    </source>
</evidence>
<reference evidence="6" key="1">
    <citation type="submission" date="2022-12" db="EMBL/GenBank/DDBJ databases">
        <authorList>
            <person name="Deng Y."/>
            <person name="Zhang Y.-Q."/>
        </authorList>
    </citation>
    <scope>NUCLEOTIDE SEQUENCE</scope>
    <source>
        <strain evidence="6">CPCC 205372</strain>
    </source>
</reference>
<evidence type="ECO:0000256" key="4">
    <source>
        <dbReference type="PROSITE-ProRule" id="PRU00335"/>
    </source>
</evidence>
<gene>
    <name evidence="6" type="ORF">O6P37_13210</name>
</gene>
<feature type="DNA-binding region" description="H-T-H motif" evidence="4">
    <location>
        <begin position="30"/>
        <end position="49"/>
    </location>
</feature>
<keyword evidence="3" id="KW-0804">Transcription</keyword>
<feature type="domain" description="HTH tetR-type" evidence="5">
    <location>
        <begin position="7"/>
        <end position="67"/>
    </location>
</feature>
<dbReference type="SUPFAM" id="SSF48498">
    <property type="entry name" value="Tetracyclin repressor-like, C-terminal domain"/>
    <property type="match status" value="1"/>
</dbReference>
<dbReference type="Pfam" id="PF00440">
    <property type="entry name" value="TetR_N"/>
    <property type="match status" value="1"/>
</dbReference>
<dbReference type="InterPro" id="IPR036271">
    <property type="entry name" value="Tet_transcr_reg_TetR-rel_C_sf"/>
</dbReference>
<keyword evidence="1" id="KW-0805">Transcription regulation</keyword>
<dbReference type="InterPro" id="IPR001647">
    <property type="entry name" value="HTH_TetR"/>
</dbReference>
<proteinExistence type="predicted"/>
<dbReference type="SUPFAM" id="SSF46689">
    <property type="entry name" value="Homeodomain-like"/>
    <property type="match status" value="1"/>
</dbReference>
<dbReference type="EMBL" id="JAPZPY010000005">
    <property type="protein sequence ID" value="MCZ8379827.1"/>
    <property type="molecule type" value="Genomic_DNA"/>
</dbReference>